<gene>
    <name evidence="5" type="ORF">TRICI_002280</name>
</gene>
<dbReference type="GO" id="GO:0006633">
    <property type="term" value="P:fatty acid biosynthetic process"/>
    <property type="evidence" value="ECO:0007669"/>
    <property type="project" value="TreeGrafter"/>
</dbReference>
<comment type="caution">
    <text evidence="5">The sequence shown here is derived from an EMBL/GenBank/DDBJ whole genome shotgun (WGS) entry which is preliminary data.</text>
</comment>
<evidence type="ECO:0000313" key="5">
    <source>
        <dbReference type="EMBL" id="KAA8915541.1"/>
    </source>
</evidence>
<dbReference type="GO" id="GO:0048038">
    <property type="term" value="F:quinone binding"/>
    <property type="evidence" value="ECO:0007669"/>
    <property type="project" value="TreeGrafter"/>
</dbReference>
<organism evidence="5 6">
    <name type="scientific">Trichomonascus ciferrii</name>
    <dbReference type="NCBI Taxonomy" id="44093"/>
    <lineage>
        <taxon>Eukaryota</taxon>
        <taxon>Fungi</taxon>
        <taxon>Dikarya</taxon>
        <taxon>Ascomycota</taxon>
        <taxon>Saccharomycotina</taxon>
        <taxon>Dipodascomycetes</taxon>
        <taxon>Dipodascales</taxon>
        <taxon>Trichomonascaceae</taxon>
        <taxon>Trichomonascus</taxon>
        <taxon>Trichomonascus ciferrii complex</taxon>
    </lineage>
</organism>
<dbReference type="OrthoDB" id="47007at2759"/>
<protein>
    <submittedName>
        <fullName evidence="5">Uncharacterized protein</fullName>
    </submittedName>
</protein>
<evidence type="ECO:0000256" key="4">
    <source>
        <dbReference type="ARBA" id="ARBA00023308"/>
    </source>
</evidence>
<dbReference type="PANTHER" id="PTHR42760">
    <property type="entry name" value="SHORT-CHAIN DEHYDROGENASES/REDUCTASES FAMILY MEMBER"/>
    <property type="match status" value="1"/>
</dbReference>
<reference evidence="5" key="1">
    <citation type="journal article" date="2019" name="G3 (Bethesda)">
        <title>Genome Assemblies of Two Rare Opportunistic Yeast Pathogens: Diutina rugosa (syn. Candida rugosa) and Trichomonascus ciferrii (syn. Candida ciferrii).</title>
        <authorList>
            <person name="Mixao V."/>
            <person name="Saus E."/>
            <person name="Hansen A.P."/>
            <person name="Lass-Florl C."/>
            <person name="Gabaldon T."/>
        </authorList>
    </citation>
    <scope>NUCLEOTIDE SEQUENCE</scope>
    <source>
        <strain evidence="5">CBS 4856</strain>
    </source>
</reference>
<keyword evidence="6" id="KW-1185">Reference proteome</keyword>
<dbReference type="Proteomes" id="UP000761534">
    <property type="component" value="Unassembled WGS sequence"/>
</dbReference>
<keyword evidence="2" id="KW-0521">NADP</keyword>
<dbReference type="NCBIfam" id="NF005559">
    <property type="entry name" value="PRK07231.1"/>
    <property type="match status" value="1"/>
</dbReference>
<dbReference type="GO" id="GO:0019301">
    <property type="term" value="P:rhamnose catabolic process"/>
    <property type="evidence" value="ECO:0007669"/>
    <property type="project" value="UniProtKB-ARBA"/>
</dbReference>
<keyword evidence="3" id="KW-0560">Oxidoreductase</keyword>
<dbReference type="VEuPathDB" id="FungiDB:TRICI_002280"/>
<dbReference type="PANTHER" id="PTHR42760:SF83">
    <property type="entry name" value="(3R)-3-HYDROXYACYL-COA DEHYDROGENASE"/>
    <property type="match status" value="1"/>
</dbReference>
<dbReference type="AlphaFoldDB" id="A0A642VBT4"/>
<evidence type="ECO:0000256" key="1">
    <source>
        <dbReference type="ARBA" id="ARBA00006484"/>
    </source>
</evidence>
<dbReference type="PRINTS" id="PR00081">
    <property type="entry name" value="GDHRDH"/>
</dbReference>
<proteinExistence type="inferred from homology"/>
<dbReference type="PRINTS" id="PR00080">
    <property type="entry name" value="SDRFAMILY"/>
</dbReference>
<dbReference type="GO" id="GO:0016616">
    <property type="term" value="F:oxidoreductase activity, acting on the CH-OH group of donors, NAD or NADP as acceptor"/>
    <property type="evidence" value="ECO:0007669"/>
    <property type="project" value="TreeGrafter"/>
</dbReference>
<name>A0A642VBT4_9ASCO</name>
<dbReference type="Pfam" id="PF13561">
    <property type="entry name" value="adh_short_C2"/>
    <property type="match status" value="1"/>
</dbReference>
<dbReference type="EMBL" id="SWFS01000157">
    <property type="protein sequence ID" value="KAA8915541.1"/>
    <property type="molecule type" value="Genomic_DNA"/>
</dbReference>
<keyword evidence="4" id="KW-0684">Rhamnose metabolism</keyword>
<dbReference type="CDD" id="cd05233">
    <property type="entry name" value="SDR_c"/>
    <property type="match status" value="1"/>
</dbReference>
<dbReference type="FunFam" id="3.40.50.720:FF:000417">
    <property type="entry name" value="Glucose 1-dehydrogenase, putative"/>
    <property type="match status" value="1"/>
</dbReference>
<evidence type="ECO:0000256" key="2">
    <source>
        <dbReference type="ARBA" id="ARBA00022857"/>
    </source>
</evidence>
<evidence type="ECO:0000256" key="3">
    <source>
        <dbReference type="ARBA" id="ARBA00023002"/>
    </source>
</evidence>
<sequence length="257" mass="27123">MSPNQLTDRVAIVTGGSLGIGRAIVTSLAKRGAKVVVNYYPDTEVHQKAIKSISEEVGSDNLLSLAGDISDPETAKKLVAFTVENWGKVDILVNNAGIYPRYDFLSTTYEQYRQTMSVNLDGVFFMTQEAAQQMVKQGNGSIVSTSSMTALAGAGELVAYGASKAGVLSIMNSCAVTLGPKGIRCNTILPGTFQTEGNSQHLAKNEYADKMLAGIPLRRFGQPSDIGGAVAFLASDEAAYITGAQLVIDGGAMVDQQ</sequence>
<evidence type="ECO:0000313" key="6">
    <source>
        <dbReference type="Proteomes" id="UP000761534"/>
    </source>
</evidence>
<dbReference type="InterPro" id="IPR002347">
    <property type="entry name" value="SDR_fam"/>
</dbReference>
<comment type="similarity">
    <text evidence="1">Belongs to the short-chain dehydrogenases/reductases (SDR) family.</text>
</comment>
<dbReference type="InterPro" id="IPR036291">
    <property type="entry name" value="NAD(P)-bd_dom_sf"/>
</dbReference>
<accession>A0A642VBT4</accession>
<dbReference type="SUPFAM" id="SSF51735">
    <property type="entry name" value="NAD(P)-binding Rossmann-fold domains"/>
    <property type="match status" value="1"/>
</dbReference>
<dbReference type="Gene3D" id="3.40.50.720">
    <property type="entry name" value="NAD(P)-binding Rossmann-like Domain"/>
    <property type="match status" value="1"/>
</dbReference>